<organism evidence="1 2">
    <name type="scientific">Methylobacterium tardum</name>
    <dbReference type="NCBI Taxonomy" id="374432"/>
    <lineage>
        <taxon>Bacteria</taxon>
        <taxon>Pseudomonadati</taxon>
        <taxon>Pseudomonadota</taxon>
        <taxon>Alphaproteobacteria</taxon>
        <taxon>Hyphomicrobiales</taxon>
        <taxon>Methylobacteriaceae</taxon>
        <taxon>Methylobacterium</taxon>
    </lineage>
</organism>
<evidence type="ECO:0000313" key="1">
    <source>
        <dbReference type="EMBL" id="GLS68078.1"/>
    </source>
</evidence>
<gene>
    <name evidence="1" type="ORF">GCM10007890_00890</name>
</gene>
<dbReference type="Proteomes" id="UP001157440">
    <property type="component" value="Unassembled WGS sequence"/>
</dbReference>
<evidence type="ECO:0000313" key="2">
    <source>
        <dbReference type="Proteomes" id="UP001157440"/>
    </source>
</evidence>
<name>A0AA37TBG4_9HYPH</name>
<sequence length="80" mass="8767">MRLDPDLPRSWIVDPEDVAHRLGVSTTALERCVIEGNARVLIVPGSLADVGSSRITVHLYDGGWQGTFDQSGQLVAEHVW</sequence>
<dbReference type="AlphaFoldDB" id="A0AA37TBG4"/>
<comment type="caution">
    <text evidence="1">The sequence shown here is derived from an EMBL/GenBank/DDBJ whole genome shotgun (WGS) entry which is preliminary data.</text>
</comment>
<accession>A0AA37TBG4</accession>
<reference evidence="2" key="1">
    <citation type="journal article" date="2019" name="Int. J. Syst. Evol. Microbiol.">
        <title>The Global Catalogue of Microorganisms (GCM) 10K type strain sequencing project: providing services to taxonomists for standard genome sequencing and annotation.</title>
        <authorList>
            <consortium name="The Broad Institute Genomics Platform"/>
            <consortium name="The Broad Institute Genome Sequencing Center for Infectious Disease"/>
            <person name="Wu L."/>
            <person name="Ma J."/>
        </authorList>
    </citation>
    <scope>NUCLEOTIDE SEQUENCE [LARGE SCALE GENOMIC DNA]</scope>
    <source>
        <strain evidence="2">NBRC 103632</strain>
    </source>
</reference>
<protein>
    <submittedName>
        <fullName evidence="1">Uncharacterized protein</fullName>
    </submittedName>
</protein>
<dbReference type="EMBL" id="BSPL01000002">
    <property type="protein sequence ID" value="GLS68078.1"/>
    <property type="molecule type" value="Genomic_DNA"/>
</dbReference>
<dbReference type="RefSeq" id="WP_238199272.1">
    <property type="nucleotide sequence ID" value="NZ_BPQZ01000033.1"/>
</dbReference>
<proteinExistence type="predicted"/>
<keyword evidence="2" id="KW-1185">Reference proteome</keyword>